<keyword evidence="5" id="KW-0539">Nucleus</keyword>
<evidence type="ECO:0000256" key="1">
    <source>
        <dbReference type="ARBA" id="ARBA00004123"/>
    </source>
</evidence>
<keyword evidence="4" id="KW-0833">Ubl conjugation pathway</keyword>
<dbReference type="AlphaFoldDB" id="A0ABD2NVF4"/>
<evidence type="ECO:0000256" key="5">
    <source>
        <dbReference type="ARBA" id="ARBA00023242"/>
    </source>
</evidence>
<keyword evidence="11" id="KW-1185">Reference proteome</keyword>
<evidence type="ECO:0000256" key="3">
    <source>
        <dbReference type="ARBA" id="ARBA00005673"/>
    </source>
</evidence>
<comment type="subcellular location">
    <subcellularLocation>
        <location evidence="1">Nucleus</location>
    </subcellularLocation>
</comment>
<feature type="domain" description="THIF-type NAD/FAD binding fold" evidence="9">
    <location>
        <begin position="14"/>
        <end position="161"/>
    </location>
</feature>
<dbReference type="PANTHER" id="PTHR10953:SF162">
    <property type="entry name" value="SUMO-ACTIVATING ENZYME SUBUNIT 1"/>
    <property type="match status" value="1"/>
</dbReference>
<proteinExistence type="inferred from homology"/>
<evidence type="ECO:0000313" key="11">
    <source>
        <dbReference type="Proteomes" id="UP001516400"/>
    </source>
</evidence>
<dbReference type="Gene3D" id="3.40.50.720">
    <property type="entry name" value="NAD(P)-binding Rossmann-like Domain"/>
    <property type="match status" value="1"/>
</dbReference>
<reference evidence="10 11" key="1">
    <citation type="journal article" date="2021" name="BMC Biol.">
        <title>Horizontally acquired antibacterial genes associated with adaptive radiation of ladybird beetles.</title>
        <authorList>
            <person name="Li H.S."/>
            <person name="Tang X.F."/>
            <person name="Huang Y.H."/>
            <person name="Xu Z.Y."/>
            <person name="Chen M.L."/>
            <person name="Du X.Y."/>
            <person name="Qiu B.Y."/>
            <person name="Chen P.T."/>
            <person name="Zhang W."/>
            <person name="Slipinski A."/>
            <person name="Escalona H.E."/>
            <person name="Waterhouse R.M."/>
            <person name="Zwick A."/>
            <person name="Pang H."/>
        </authorList>
    </citation>
    <scope>NUCLEOTIDE SEQUENCE [LARGE SCALE GENOMIC DNA]</scope>
    <source>
        <strain evidence="10">SYSU2018</strain>
    </source>
</reference>
<evidence type="ECO:0000256" key="8">
    <source>
        <dbReference type="ARBA" id="ARBA00044354"/>
    </source>
</evidence>
<name>A0ABD2NVF4_9CUCU</name>
<evidence type="ECO:0000259" key="9">
    <source>
        <dbReference type="Pfam" id="PF00899"/>
    </source>
</evidence>
<dbReference type="InterPro" id="IPR000594">
    <property type="entry name" value="ThiF_NAD_FAD-bd"/>
</dbReference>
<dbReference type="PRINTS" id="PR01849">
    <property type="entry name" value="UBIQUITINACT"/>
</dbReference>
<gene>
    <name evidence="10" type="ORF">HHI36_005350</name>
</gene>
<comment type="caution">
    <text evidence="10">The sequence shown here is derived from an EMBL/GenBank/DDBJ whole genome shotgun (WGS) entry which is preliminary data.</text>
</comment>
<accession>A0ABD2NVF4</accession>
<comment type="similarity">
    <text evidence="3">Belongs to the ubiquitin-activating E1 family.</text>
</comment>
<organism evidence="10 11">
    <name type="scientific">Cryptolaemus montrouzieri</name>
    <dbReference type="NCBI Taxonomy" id="559131"/>
    <lineage>
        <taxon>Eukaryota</taxon>
        <taxon>Metazoa</taxon>
        <taxon>Ecdysozoa</taxon>
        <taxon>Arthropoda</taxon>
        <taxon>Hexapoda</taxon>
        <taxon>Insecta</taxon>
        <taxon>Pterygota</taxon>
        <taxon>Neoptera</taxon>
        <taxon>Endopterygota</taxon>
        <taxon>Coleoptera</taxon>
        <taxon>Polyphaga</taxon>
        <taxon>Cucujiformia</taxon>
        <taxon>Coccinelloidea</taxon>
        <taxon>Coccinellidae</taxon>
        <taxon>Scymninae</taxon>
        <taxon>Scymnini</taxon>
        <taxon>Cryptolaemus</taxon>
    </lineage>
</organism>
<dbReference type="EMBL" id="JABFTP020000144">
    <property type="protein sequence ID" value="KAL3282155.1"/>
    <property type="molecule type" value="Genomic_DNA"/>
</dbReference>
<sequence length="171" mass="19128">MSENTLSAVEAELYDRQIRLWGIESQEKLRAANVLLINCRGLGCEIAKNILLSGINSLTILDDVIVTEDLQIKNFFLSSDSIGKKLAEAVLPKAQALNPLVKLSADTDNLYEKDSKFYEGFTIIITTAIKTDLVLKLDKICRNNKVKLISGDVFGMFGFCVADFLKHDYYE</sequence>
<dbReference type="Proteomes" id="UP001516400">
    <property type="component" value="Unassembled WGS sequence"/>
</dbReference>
<dbReference type="InterPro" id="IPR035985">
    <property type="entry name" value="Ubiquitin-activating_enz"/>
</dbReference>
<comment type="subunit">
    <text evidence="6">Heterodimer of SAE1 and UBA2/SAE2. The heterodimer corresponds to the two domains that are encoded on a single polypeptide chain in ubiquitin-activating enzyme E1. Interacts with UBE2I.</text>
</comment>
<dbReference type="InterPro" id="IPR000011">
    <property type="entry name" value="UBQ/SUMO-activ_enz_E1-like"/>
</dbReference>
<evidence type="ECO:0000256" key="7">
    <source>
        <dbReference type="ARBA" id="ARBA00044187"/>
    </source>
</evidence>
<dbReference type="InterPro" id="IPR045886">
    <property type="entry name" value="ThiF/MoeB/HesA"/>
</dbReference>
<evidence type="ECO:0000256" key="4">
    <source>
        <dbReference type="ARBA" id="ARBA00022786"/>
    </source>
</evidence>
<dbReference type="PANTHER" id="PTHR10953">
    <property type="entry name" value="UBIQUITIN-ACTIVATING ENZYME E1"/>
    <property type="match status" value="1"/>
</dbReference>
<dbReference type="Pfam" id="PF00899">
    <property type="entry name" value="ThiF"/>
    <property type="match status" value="1"/>
</dbReference>
<dbReference type="SUPFAM" id="SSF69572">
    <property type="entry name" value="Activating enzymes of the ubiquitin-like proteins"/>
    <property type="match status" value="1"/>
</dbReference>
<evidence type="ECO:0000256" key="2">
    <source>
        <dbReference type="ARBA" id="ARBA00004718"/>
    </source>
</evidence>
<comment type="pathway">
    <text evidence="2">Protein modification; protein sumoylation.</text>
</comment>
<protein>
    <recommendedName>
        <fullName evidence="7">SUMO-activating enzyme subunit 1</fullName>
    </recommendedName>
    <alternativeName>
        <fullName evidence="8">Ubiquitin-like 1-activating enzyme E1A</fullName>
    </alternativeName>
</protein>
<evidence type="ECO:0000256" key="6">
    <source>
        <dbReference type="ARBA" id="ARBA00026003"/>
    </source>
</evidence>
<evidence type="ECO:0000313" key="10">
    <source>
        <dbReference type="EMBL" id="KAL3282155.1"/>
    </source>
</evidence>